<dbReference type="CDD" id="cd17039">
    <property type="entry name" value="Ubl_ubiquitin_like"/>
    <property type="match status" value="1"/>
</dbReference>
<dbReference type="PROSITE" id="PS50011">
    <property type="entry name" value="PROTEIN_KINASE_DOM"/>
    <property type="match status" value="1"/>
</dbReference>
<dbReference type="FunFam" id="3.30.200.20:FF:000465">
    <property type="entry name" value="Cysteine-rich receptor-like protein kinase 6"/>
    <property type="match status" value="1"/>
</dbReference>
<keyword evidence="4 5" id="KW-0067">ATP-binding</keyword>
<dbReference type="InterPro" id="IPR011009">
    <property type="entry name" value="Kinase-like_dom_sf"/>
</dbReference>
<keyword evidence="10" id="KW-1185">Reference proteome</keyword>
<dbReference type="InterPro" id="IPR008271">
    <property type="entry name" value="Ser/Thr_kinase_AS"/>
</dbReference>
<dbReference type="InterPro" id="IPR008962">
    <property type="entry name" value="PapD-like_sf"/>
</dbReference>
<dbReference type="eggNOG" id="KOG0001">
    <property type="taxonomic scope" value="Eukaryota"/>
</dbReference>
<dbReference type="FunFam" id="1.10.510.10:FF:001287">
    <property type="entry name" value="Os10g0200000 protein"/>
    <property type="match status" value="1"/>
</dbReference>
<dbReference type="Pfam" id="PF00635">
    <property type="entry name" value="Motile_Sperm"/>
    <property type="match status" value="1"/>
</dbReference>
<dbReference type="PANTHER" id="PTHR45707:SF59">
    <property type="entry name" value="PROTEIN KINASE DOMAIN-CONTAINING PROTEIN"/>
    <property type="match status" value="1"/>
</dbReference>
<dbReference type="PROSITE" id="PS00107">
    <property type="entry name" value="PROTEIN_KINASE_ATP"/>
    <property type="match status" value="1"/>
</dbReference>
<dbReference type="AlphaFoldDB" id="A0A0E0IEH1"/>
<protein>
    <recommendedName>
        <fullName evidence="11">Protein kinase domain-containing protein</fullName>
    </recommendedName>
</protein>
<evidence type="ECO:0000313" key="9">
    <source>
        <dbReference type="EnsemblPlants" id="ONIVA08G23130.3"/>
    </source>
</evidence>
<name>A0A0E0IEH1_ORYNI</name>
<evidence type="ECO:0000259" key="7">
    <source>
        <dbReference type="PROSITE" id="PS50053"/>
    </source>
</evidence>
<dbReference type="STRING" id="4536.A0A0E0IEH1"/>
<accession>A0A0E0IEH1</accession>
<dbReference type="Gramene" id="ONIVA08G23130.3">
    <property type="protein sequence ID" value="ONIVA08G23130.3"/>
    <property type="gene ID" value="ONIVA08G23130"/>
</dbReference>
<dbReference type="Gene3D" id="1.10.510.10">
    <property type="entry name" value="Transferase(Phosphotransferase) domain 1"/>
    <property type="match status" value="1"/>
</dbReference>
<dbReference type="EnsemblPlants" id="ONIVA08G23130.3">
    <property type="protein sequence ID" value="ONIVA08G23130.3"/>
    <property type="gene ID" value="ONIVA08G23130"/>
</dbReference>
<dbReference type="InterPro" id="IPR019956">
    <property type="entry name" value="Ubiquitin_dom"/>
</dbReference>
<dbReference type="Gene3D" id="3.30.200.20">
    <property type="entry name" value="Phosphorylase Kinase, domain 1"/>
    <property type="match status" value="1"/>
</dbReference>
<reference evidence="9" key="1">
    <citation type="submission" date="2015-04" db="UniProtKB">
        <authorList>
            <consortium name="EnsemblPlants"/>
        </authorList>
    </citation>
    <scope>IDENTIFICATION</scope>
    <source>
        <strain evidence="9">SL10</strain>
    </source>
</reference>
<feature type="domain" description="Ubiquitin-like" evidence="7">
    <location>
        <begin position="717"/>
        <end position="788"/>
    </location>
</feature>
<evidence type="ECO:0000256" key="4">
    <source>
        <dbReference type="ARBA" id="ARBA00022840"/>
    </source>
</evidence>
<dbReference type="eggNOG" id="KOG1187">
    <property type="taxonomic scope" value="Eukaryota"/>
</dbReference>
<evidence type="ECO:0000256" key="5">
    <source>
        <dbReference type="PROSITE-ProRule" id="PRU10141"/>
    </source>
</evidence>
<dbReference type="InterPro" id="IPR000535">
    <property type="entry name" value="MSP_dom"/>
</dbReference>
<feature type="binding site" evidence="5">
    <location>
        <position position="86"/>
    </location>
    <ligand>
        <name>ATP</name>
        <dbReference type="ChEBI" id="CHEBI:30616"/>
    </ligand>
</feature>
<dbReference type="PRINTS" id="PR00348">
    <property type="entry name" value="UBIQUITIN"/>
</dbReference>
<reference evidence="9" key="2">
    <citation type="submission" date="2018-04" db="EMBL/GenBank/DDBJ databases">
        <title>OnivRS2 (Oryza nivara Reference Sequence Version 2).</title>
        <authorList>
            <person name="Zhang J."/>
            <person name="Kudrna D."/>
            <person name="Lee S."/>
            <person name="Talag J."/>
            <person name="Rajasekar S."/>
            <person name="Welchert J."/>
            <person name="Hsing Y.-I."/>
            <person name="Wing R.A."/>
        </authorList>
    </citation>
    <scope>NUCLEOTIDE SEQUENCE [LARGE SCALE GENOMIC DNA]</scope>
    <source>
        <strain evidence="9">SL10</strain>
    </source>
</reference>
<feature type="domain" description="Ubiquitin-like" evidence="7">
    <location>
        <begin position="641"/>
        <end position="713"/>
    </location>
</feature>
<dbReference type="Gene3D" id="3.10.20.90">
    <property type="entry name" value="Phosphatidylinositol 3-kinase Catalytic Subunit, Chain A, domain 1"/>
    <property type="match status" value="3"/>
</dbReference>
<dbReference type="PROSITE" id="PS50053">
    <property type="entry name" value="UBIQUITIN_2"/>
    <property type="match status" value="3"/>
</dbReference>
<dbReference type="InterPro" id="IPR000626">
    <property type="entry name" value="Ubiquitin-like_dom"/>
</dbReference>
<dbReference type="OMA" id="PQFTCNI"/>
<evidence type="ECO:0000256" key="1">
    <source>
        <dbReference type="ARBA" id="ARBA00022679"/>
    </source>
</evidence>
<evidence type="ECO:0000256" key="3">
    <source>
        <dbReference type="ARBA" id="ARBA00022777"/>
    </source>
</evidence>
<dbReference type="PROSITE" id="PS00108">
    <property type="entry name" value="PROTEIN_KINASE_ST"/>
    <property type="match status" value="1"/>
</dbReference>
<dbReference type="InterPro" id="IPR029071">
    <property type="entry name" value="Ubiquitin-like_domsf"/>
</dbReference>
<dbReference type="SMART" id="SM00213">
    <property type="entry name" value="UBQ"/>
    <property type="match status" value="3"/>
</dbReference>
<dbReference type="SMART" id="SM00220">
    <property type="entry name" value="S_TKc"/>
    <property type="match status" value="1"/>
</dbReference>
<dbReference type="GO" id="GO:0005524">
    <property type="term" value="F:ATP binding"/>
    <property type="evidence" value="ECO:0007669"/>
    <property type="project" value="UniProtKB-UniRule"/>
</dbReference>
<dbReference type="SUPFAM" id="SSF49354">
    <property type="entry name" value="PapD-like"/>
    <property type="match status" value="1"/>
</dbReference>
<dbReference type="PROSITE" id="PS50202">
    <property type="entry name" value="MSP"/>
    <property type="match status" value="1"/>
</dbReference>
<dbReference type="Gene3D" id="2.60.40.10">
    <property type="entry name" value="Immunoglobulins"/>
    <property type="match status" value="1"/>
</dbReference>
<proteinExistence type="predicted"/>
<dbReference type="InterPro" id="IPR017441">
    <property type="entry name" value="Protein_kinase_ATP_BS"/>
</dbReference>
<dbReference type="InterPro" id="IPR000719">
    <property type="entry name" value="Prot_kinase_dom"/>
</dbReference>
<feature type="domain" description="MSP" evidence="8">
    <location>
        <begin position="394"/>
        <end position="504"/>
    </location>
</feature>
<organism evidence="9">
    <name type="scientific">Oryza nivara</name>
    <name type="common">Indian wild rice</name>
    <name type="synonym">Oryza sativa f. spontanea</name>
    <dbReference type="NCBI Taxonomy" id="4536"/>
    <lineage>
        <taxon>Eukaryota</taxon>
        <taxon>Viridiplantae</taxon>
        <taxon>Streptophyta</taxon>
        <taxon>Embryophyta</taxon>
        <taxon>Tracheophyta</taxon>
        <taxon>Spermatophyta</taxon>
        <taxon>Magnoliopsida</taxon>
        <taxon>Liliopsida</taxon>
        <taxon>Poales</taxon>
        <taxon>Poaceae</taxon>
        <taxon>BOP clade</taxon>
        <taxon>Oryzoideae</taxon>
        <taxon>Oryzeae</taxon>
        <taxon>Oryzinae</taxon>
        <taxon>Oryza</taxon>
    </lineage>
</organism>
<dbReference type="Proteomes" id="UP000006591">
    <property type="component" value="Chromosome 8"/>
</dbReference>
<dbReference type="PANTHER" id="PTHR45707">
    <property type="entry name" value="C2 CALCIUM/LIPID-BINDING PLANT PHOSPHORIBOSYLTRANSFERASE FAMILY PROTEIN"/>
    <property type="match status" value="1"/>
</dbReference>
<dbReference type="InterPro" id="IPR013783">
    <property type="entry name" value="Ig-like_fold"/>
</dbReference>
<dbReference type="GO" id="GO:0004672">
    <property type="term" value="F:protein kinase activity"/>
    <property type="evidence" value="ECO:0007669"/>
    <property type="project" value="InterPro"/>
</dbReference>
<keyword evidence="2 5" id="KW-0547">Nucleotide-binding</keyword>
<evidence type="ECO:0008006" key="11">
    <source>
        <dbReference type="Google" id="ProtNLM"/>
    </source>
</evidence>
<dbReference type="FunFam" id="3.10.20.90:FF:000389">
    <property type="entry name" value="Os10g0200000 protein"/>
    <property type="match status" value="1"/>
</dbReference>
<feature type="domain" description="Ubiquitin-like" evidence="7">
    <location>
        <begin position="564"/>
        <end position="635"/>
    </location>
</feature>
<keyword evidence="1" id="KW-0808">Transferase</keyword>
<evidence type="ECO:0000259" key="6">
    <source>
        <dbReference type="PROSITE" id="PS50011"/>
    </source>
</evidence>
<sequence length="836" mass="95386">MPIDAHCSLTRHKPAANTAFMGAQVDEAMGLSGKSRNRKRKMAWRMKLQHLKDITDQFSPGRELGKGGFGVVYKGILANGKPIAVKRLQVMPGIQDRQFNNEVHHLMGLKHQNIVQLIGYCDERQEKVIYDEYQKKNICAEVQERLLCYEYMANGSLDKLVYDQSHVLEWHDRYAIIKGICQGLCYLHEELENKPIIHLDLKPSNILLDDNLLPKIADFGLSRLFGEEQTRTCTTMVTGSIGYMAPEYCHKGEISTKSDIYSLGILILEIVTGEKNHQSSVDLSGQRFIHSVRNKWSRMSKITSRYPLLDTHSLQQVHSCFKIGLNCVEIDPKRRPPARKIVNMLPWECKKAEAMASMLLPNVSNGRFTSSVVDKESNVIGLPAHQVDSNMKEILSVNPLELWFPMKAQEEFSCSMLLKNKTHHYVAYKINAQKLNIYRIEPCSGLISPQFTCNISVRMQAQQGVSPNMQLMDRILVQSVVVSDDLIDIAKDLSCKQKGKLVLKGPDKIMSKIYVNIRKTGALDENKPICGTTEGIGNSHHDNKLSGLSIMKNSSRDDYVIDGMRIYVKIPSIAKTIKLIVKNSNSVADVKVEIERKERILQDNQMLMYAGRQLDDRQILSHFGLSDDQILHVLICPFEKLRIFVNISNRRTVRLDVESWYTVADVKVMIEALLGFPACTQLLMWTNPSVDIELMDTETLKEQNVKNNTVLLLHPNVQIFIKSWEGRTLTTLVSMFDTAEEIWKKIKKRSQIKAEKYYLCYRGHVLPPGVSLDMYKIESNSTISIRLRNSYRKEEPGRITRGTSSFTLQSSLMEWYQERKYARQAKATAEDTILHA</sequence>
<keyword evidence="3" id="KW-0418">Kinase</keyword>
<evidence type="ECO:0000313" key="10">
    <source>
        <dbReference type="Proteomes" id="UP000006591"/>
    </source>
</evidence>
<dbReference type="SUPFAM" id="SSF56112">
    <property type="entry name" value="Protein kinase-like (PK-like)"/>
    <property type="match status" value="1"/>
</dbReference>
<dbReference type="Pfam" id="PF00069">
    <property type="entry name" value="Pkinase"/>
    <property type="match status" value="1"/>
</dbReference>
<feature type="domain" description="Protein kinase" evidence="6">
    <location>
        <begin position="58"/>
        <end position="348"/>
    </location>
</feature>
<evidence type="ECO:0000259" key="8">
    <source>
        <dbReference type="PROSITE" id="PS50202"/>
    </source>
</evidence>
<evidence type="ECO:0000256" key="2">
    <source>
        <dbReference type="ARBA" id="ARBA00022741"/>
    </source>
</evidence>
<dbReference type="Pfam" id="PF00240">
    <property type="entry name" value="ubiquitin"/>
    <property type="match status" value="2"/>
</dbReference>
<dbReference type="SUPFAM" id="SSF54236">
    <property type="entry name" value="Ubiquitin-like"/>
    <property type="match status" value="3"/>
</dbReference>